<feature type="domain" description="HTH lysR-type" evidence="5">
    <location>
        <begin position="6"/>
        <end position="63"/>
    </location>
</feature>
<dbReference type="PANTHER" id="PTHR30346">
    <property type="entry name" value="TRANSCRIPTIONAL DUAL REGULATOR HCAR-RELATED"/>
    <property type="match status" value="1"/>
</dbReference>
<dbReference type="Gene3D" id="3.40.190.10">
    <property type="entry name" value="Periplasmic binding protein-like II"/>
    <property type="match status" value="2"/>
</dbReference>
<evidence type="ECO:0000256" key="2">
    <source>
        <dbReference type="ARBA" id="ARBA00023015"/>
    </source>
</evidence>
<keyword evidence="7" id="KW-1185">Reference proteome</keyword>
<evidence type="ECO:0000259" key="5">
    <source>
        <dbReference type="PROSITE" id="PS50931"/>
    </source>
</evidence>
<comment type="similarity">
    <text evidence="1">Belongs to the LysR transcriptional regulatory family.</text>
</comment>
<dbReference type="GO" id="GO:0003700">
    <property type="term" value="F:DNA-binding transcription factor activity"/>
    <property type="evidence" value="ECO:0007669"/>
    <property type="project" value="InterPro"/>
</dbReference>
<keyword evidence="3" id="KW-0238">DNA-binding</keyword>
<dbReference type="Gene3D" id="1.10.10.10">
    <property type="entry name" value="Winged helix-like DNA-binding domain superfamily/Winged helix DNA-binding domain"/>
    <property type="match status" value="1"/>
</dbReference>
<dbReference type="FunCoup" id="A0A4R5D3I7">
    <property type="interactions" value="23"/>
</dbReference>
<evidence type="ECO:0000256" key="1">
    <source>
        <dbReference type="ARBA" id="ARBA00009437"/>
    </source>
</evidence>
<dbReference type="Proteomes" id="UP000294739">
    <property type="component" value="Unassembled WGS sequence"/>
</dbReference>
<dbReference type="FunFam" id="1.10.10.10:FF:000001">
    <property type="entry name" value="LysR family transcriptional regulator"/>
    <property type="match status" value="1"/>
</dbReference>
<dbReference type="InterPro" id="IPR000847">
    <property type="entry name" value="LysR_HTH_N"/>
</dbReference>
<comment type="caution">
    <text evidence="6">The sequence shown here is derived from an EMBL/GenBank/DDBJ whole genome shotgun (WGS) entry which is preliminary data.</text>
</comment>
<dbReference type="GO" id="GO:0032993">
    <property type="term" value="C:protein-DNA complex"/>
    <property type="evidence" value="ECO:0007669"/>
    <property type="project" value="TreeGrafter"/>
</dbReference>
<dbReference type="EMBL" id="SMKZ01000029">
    <property type="protein sequence ID" value="TDE07922.1"/>
    <property type="molecule type" value="Genomic_DNA"/>
</dbReference>
<accession>A0A4R5D3I7</accession>
<dbReference type="InterPro" id="IPR005119">
    <property type="entry name" value="LysR_subst-bd"/>
</dbReference>
<dbReference type="InterPro" id="IPR036390">
    <property type="entry name" value="WH_DNA-bd_sf"/>
</dbReference>
<keyword evidence="4" id="KW-0804">Transcription</keyword>
<dbReference type="AlphaFoldDB" id="A0A4R5D3I7"/>
<evidence type="ECO:0000256" key="3">
    <source>
        <dbReference type="ARBA" id="ARBA00023125"/>
    </source>
</evidence>
<sequence length="311" mass="33646">MLNPDVRLEWFVSFLAVVETGSFSAAAETTHRSQPRVSTHVAALERASGVRLFDRRKRPVMLTDAGKALAEHAEAILHELELAEDAMATRRATGHGVVTLGTYPSASAAFVPELLDRFAADHPDVTVALVERSTIELGEALVAGEIDLCVRPMSPPLGTPSIRERLLWREPLVVAFPPDHPLRALPEPLPISEVNTYPLITIGSMDSPDPAGYEPYRLFSEHGFELHPVQATNQPQTLMALVRRGFGVGVTNGLAAAICDTDGIVVRRLEGDCGRRVAVRWDSSRPLSRAARDLLGAIVVAPRPAGTEALP</sequence>
<proteinExistence type="inferred from homology"/>
<protein>
    <submittedName>
        <fullName evidence="6">LysR family transcriptional regulator</fullName>
    </submittedName>
</protein>
<evidence type="ECO:0000313" key="6">
    <source>
        <dbReference type="EMBL" id="TDE07922.1"/>
    </source>
</evidence>
<dbReference type="Pfam" id="PF03466">
    <property type="entry name" value="LysR_substrate"/>
    <property type="match status" value="1"/>
</dbReference>
<dbReference type="InterPro" id="IPR036388">
    <property type="entry name" value="WH-like_DNA-bd_sf"/>
</dbReference>
<dbReference type="SUPFAM" id="SSF46785">
    <property type="entry name" value="Winged helix' DNA-binding domain"/>
    <property type="match status" value="1"/>
</dbReference>
<dbReference type="RefSeq" id="WP_131897512.1">
    <property type="nucleotide sequence ID" value="NZ_SMKZ01000029.1"/>
</dbReference>
<dbReference type="PANTHER" id="PTHR30346:SF28">
    <property type="entry name" value="HTH-TYPE TRANSCRIPTIONAL REGULATOR CYNR"/>
    <property type="match status" value="1"/>
</dbReference>
<dbReference type="PROSITE" id="PS50931">
    <property type="entry name" value="HTH_LYSR"/>
    <property type="match status" value="1"/>
</dbReference>
<evidence type="ECO:0000256" key="4">
    <source>
        <dbReference type="ARBA" id="ARBA00023163"/>
    </source>
</evidence>
<dbReference type="GO" id="GO:0003677">
    <property type="term" value="F:DNA binding"/>
    <property type="evidence" value="ECO:0007669"/>
    <property type="project" value="UniProtKB-KW"/>
</dbReference>
<dbReference type="InParanoid" id="A0A4R5D3I7"/>
<dbReference type="Pfam" id="PF00126">
    <property type="entry name" value="HTH_1"/>
    <property type="match status" value="1"/>
</dbReference>
<dbReference type="OrthoDB" id="3636008at2"/>
<name>A0A4R5D3I7_9ACTN</name>
<keyword evidence="2" id="KW-0805">Transcription regulation</keyword>
<dbReference type="SUPFAM" id="SSF53850">
    <property type="entry name" value="Periplasmic binding protein-like II"/>
    <property type="match status" value="1"/>
</dbReference>
<gene>
    <name evidence="6" type="ORF">E1269_19350</name>
</gene>
<dbReference type="CDD" id="cd05466">
    <property type="entry name" value="PBP2_LTTR_substrate"/>
    <property type="match status" value="1"/>
</dbReference>
<evidence type="ECO:0000313" key="7">
    <source>
        <dbReference type="Proteomes" id="UP000294739"/>
    </source>
</evidence>
<organism evidence="6 7">
    <name type="scientific">Jiangella asiatica</name>
    <dbReference type="NCBI Taxonomy" id="2530372"/>
    <lineage>
        <taxon>Bacteria</taxon>
        <taxon>Bacillati</taxon>
        <taxon>Actinomycetota</taxon>
        <taxon>Actinomycetes</taxon>
        <taxon>Jiangellales</taxon>
        <taxon>Jiangellaceae</taxon>
        <taxon>Jiangella</taxon>
    </lineage>
</organism>
<reference evidence="6 7" key="1">
    <citation type="submission" date="2019-03" db="EMBL/GenBank/DDBJ databases">
        <title>Draft genome sequences of novel Actinobacteria.</title>
        <authorList>
            <person name="Sahin N."/>
            <person name="Ay H."/>
            <person name="Saygin H."/>
        </authorList>
    </citation>
    <scope>NUCLEOTIDE SEQUENCE [LARGE SCALE GENOMIC DNA]</scope>
    <source>
        <strain evidence="6 7">5K138</strain>
    </source>
</reference>
<dbReference type="PRINTS" id="PR00039">
    <property type="entry name" value="HTHLYSR"/>
</dbReference>